<dbReference type="InterPro" id="IPR011990">
    <property type="entry name" value="TPR-like_helical_dom_sf"/>
</dbReference>
<dbReference type="EMBL" id="FNKL01000001">
    <property type="protein sequence ID" value="SDQ16403.1"/>
    <property type="molecule type" value="Genomic_DNA"/>
</dbReference>
<feature type="repeat" description="TPR" evidence="1">
    <location>
        <begin position="198"/>
        <end position="231"/>
    </location>
</feature>
<dbReference type="RefSeq" id="WP_089753861.1">
    <property type="nucleotide sequence ID" value="NZ_FNKL01000001.1"/>
</dbReference>
<keyword evidence="5" id="KW-1185">Reference proteome</keyword>
<keyword evidence="2" id="KW-0812">Transmembrane</keyword>
<feature type="chain" id="PRO_5011563985" evidence="3">
    <location>
        <begin position="25"/>
        <end position="506"/>
    </location>
</feature>
<sequence length="506" mass="60210">MIKKIIFKNSLLLFTFLISNFAVCQKNQFSDIDDLLNESSKKFKQHNDIDALKYAQKANILSKKTGNSERIAKSNYRIASSLASLLLQKQSLYYIEKAEKEPYTKKDIILQALLKEIKSYNYYTLELKSQGKKEMSDILRLLSQKKDTASLRVLFRTYGNIGNVYFDNNKLDSADFYYKLSINLIKGFPENEVTREMSNTYIALGNFQLKKKNSDSALYYFQKAYEINKKYNKPEEFLSFLVYGNYYKEQKEYLKALNYYFKALEKMQKNTVSILPHRDIYSSIAECYGYLNQKDLQKKYQDLFTEKENKALAEKSKNIDYALNNILNDKQEEYTEFQQRKYVWISISILLLLIIFFYFYKLLREKLQHKEYILTEINSNLDEKEKIITEKHIETEELQSKVNDNYNEIIELAKNNDPLFYPRFQEIYPDFQKKLMEISPTLRTSELILCAYTFLGFTIKDVADYTFKSINTIRNRKQNLRKKFNLPTELDLGIWLRNLIEKTRDK</sequence>
<dbReference type="SUPFAM" id="SSF46894">
    <property type="entry name" value="C-terminal effector domain of the bipartite response regulators"/>
    <property type="match status" value="1"/>
</dbReference>
<dbReference type="GO" id="GO:0003677">
    <property type="term" value="F:DNA binding"/>
    <property type="evidence" value="ECO:0007669"/>
    <property type="project" value="InterPro"/>
</dbReference>
<dbReference type="SUPFAM" id="SSF48452">
    <property type="entry name" value="TPR-like"/>
    <property type="match status" value="1"/>
</dbReference>
<reference evidence="5" key="1">
    <citation type="submission" date="2016-10" db="EMBL/GenBank/DDBJ databases">
        <authorList>
            <person name="Varghese N."/>
            <person name="Submissions S."/>
        </authorList>
    </citation>
    <scope>NUCLEOTIDE SEQUENCE [LARGE SCALE GENOMIC DNA]</scope>
    <source>
        <strain evidence="5">DSM 17072</strain>
    </source>
</reference>
<dbReference type="SMART" id="SM00028">
    <property type="entry name" value="TPR"/>
    <property type="match status" value="3"/>
</dbReference>
<protein>
    <submittedName>
        <fullName evidence="4">Uncharacterized protein</fullName>
    </submittedName>
</protein>
<gene>
    <name evidence="4" type="ORF">SAMN05421664_0823</name>
</gene>
<evidence type="ECO:0000313" key="4">
    <source>
        <dbReference type="EMBL" id="SDQ16403.1"/>
    </source>
</evidence>
<dbReference type="InterPro" id="IPR016032">
    <property type="entry name" value="Sig_transdc_resp-reg_C-effctor"/>
</dbReference>
<proteinExistence type="predicted"/>
<evidence type="ECO:0000313" key="5">
    <source>
        <dbReference type="Proteomes" id="UP000199627"/>
    </source>
</evidence>
<dbReference type="STRING" id="311333.SAMN05421664_0823"/>
<dbReference type="InterPro" id="IPR019734">
    <property type="entry name" value="TPR_rpt"/>
</dbReference>
<feature type="transmembrane region" description="Helical" evidence="2">
    <location>
        <begin position="342"/>
        <end position="360"/>
    </location>
</feature>
<keyword evidence="2" id="KW-0472">Membrane</keyword>
<evidence type="ECO:0000256" key="1">
    <source>
        <dbReference type="PROSITE-ProRule" id="PRU00339"/>
    </source>
</evidence>
<dbReference type="Proteomes" id="UP000199627">
    <property type="component" value="Unassembled WGS sequence"/>
</dbReference>
<evidence type="ECO:0000256" key="2">
    <source>
        <dbReference type="SAM" id="Phobius"/>
    </source>
</evidence>
<accession>A0A1H0YMQ1</accession>
<dbReference type="PROSITE" id="PS50005">
    <property type="entry name" value="TPR"/>
    <property type="match status" value="1"/>
</dbReference>
<keyword evidence="2" id="KW-1133">Transmembrane helix</keyword>
<feature type="signal peptide" evidence="3">
    <location>
        <begin position="1"/>
        <end position="24"/>
    </location>
</feature>
<dbReference type="Gene3D" id="1.25.40.10">
    <property type="entry name" value="Tetratricopeptide repeat domain"/>
    <property type="match status" value="1"/>
</dbReference>
<dbReference type="AlphaFoldDB" id="A0A1H0YMQ1"/>
<organism evidence="4 5">
    <name type="scientific">Chryseobacterium soldanellicola</name>
    <dbReference type="NCBI Taxonomy" id="311333"/>
    <lineage>
        <taxon>Bacteria</taxon>
        <taxon>Pseudomonadati</taxon>
        <taxon>Bacteroidota</taxon>
        <taxon>Flavobacteriia</taxon>
        <taxon>Flavobacteriales</taxon>
        <taxon>Weeksellaceae</taxon>
        <taxon>Chryseobacterium group</taxon>
        <taxon>Chryseobacterium</taxon>
    </lineage>
</organism>
<dbReference type="OrthoDB" id="1017207at2"/>
<name>A0A1H0YMQ1_9FLAO</name>
<keyword evidence="3" id="KW-0732">Signal</keyword>
<keyword evidence="1" id="KW-0802">TPR repeat</keyword>
<evidence type="ECO:0000256" key="3">
    <source>
        <dbReference type="SAM" id="SignalP"/>
    </source>
</evidence>
<dbReference type="GO" id="GO:0006355">
    <property type="term" value="P:regulation of DNA-templated transcription"/>
    <property type="evidence" value="ECO:0007669"/>
    <property type="project" value="InterPro"/>
</dbReference>